<protein>
    <submittedName>
        <fullName evidence="3">Sirohydrochlorin chelatase</fullName>
    </submittedName>
</protein>
<dbReference type="EMBL" id="JAUUCC010000166">
    <property type="protein sequence ID" value="MEE2055296.1"/>
    <property type="molecule type" value="Genomic_DNA"/>
</dbReference>
<proteinExistence type="predicted"/>
<dbReference type="CDD" id="cd03414">
    <property type="entry name" value="CbiX_SirB_C"/>
    <property type="match status" value="1"/>
</dbReference>
<evidence type="ECO:0000313" key="3">
    <source>
        <dbReference type="EMBL" id="MEE2055296.1"/>
    </source>
</evidence>
<evidence type="ECO:0000313" key="4">
    <source>
        <dbReference type="Proteomes" id="UP001348641"/>
    </source>
</evidence>
<keyword evidence="2" id="KW-0456">Lyase</keyword>
<dbReference type="InterPro" id="IPR050963">
    <property type="entry name" value="Sirohydro_Cobaltochel/CbiX"/>
</dbReference>
<organism evidence="3 4">
    <name type="scientific">Nocardiopsis tropica</name>
    <dbReference type="NCBI Taxonomy" id="109330"/>
    <lineage>
        <taxon>Bacteria</taxon>
        <taxon>Bacillati</taxon>
        <taxon>Actinomycetota</taxon>
        <taxon>Actinomycetes</taxon>
        <taxon>Streptosporangiales</taxon>
        <taxon>Nocardiopsidaceae</taxon>
        <taxon>Nocardiopsis</taxon>
    </lineage>
</organism>
<name>A0ABU7L163_9ACTN</name>
<sequence length="257" mass="26316">MSAGTPGWRPSAPLLAVAHGSRDPRSAETVAAVLDRVRALRPGLDVRAAYLDHVAPGADEALGELASGGAGEAVVLPMLLTAAYHSKVDLPRALAAARGRSPWLRVHYADTLGPHPLLLDAVERRLAEAGADAGPGTALVLASAGSSDPEANATVGALAERLAERGPWREVVAAFASASRPSPGEAVAALLGRGARRVAVATYLLAPGFFADRIRSQSLSAGASVVSEALGDVPELARVVLDRYDAAVAARRAVVRA</sequence>
<dbReference type="SUPFAM" id="SSF53800">
    <property type="entry name" value="Chelatase"/>
    <property type="match status" value="1"/>
</dbReference>
<dbReference type="Proteomes" id="UP001348641">
    <property type="component" value="Unassembled WGS sequence"/>
</dbReference>
<comment type="caution">
    <text evidence="3">The sequence shown here is derived from an EMBL/GenBank/DDBJ whole genome shotgun (WGS) entry which is preliminary data.</text>
</comment>
<dbReference type="InterPro" id="IPR002762">
    <property type="entry name" value="CbiX-like"/>
</dbReference>
<keyword evidence="1" id="KW-0479">Metal-binding</keyword>
<accession>A0ABU7L163</accession>
<dbReference type="Pfam" id="PF01903">
    <property type="entry name" value="CbiX"/>
    <property type="match status" value="2"/>
</dbReference>
<evidence type="ECO:0000256" key="1">
    <source>
        <dbReference type="ARBA" id="ARBA00022723"/>
    </source>
</evidence>
<reference evidence="3 4" key="1">
    <citation type="submission" date="2023-07" db="EMBL/GenBank/DDBJ databases">
        <authorList>
            <person name="Girao M."/>
            <person name="Carvalho M.F."/>
        </authorList>
    </citation>
    <scope>NUCLEOTIDE SEQUENCE [LARGE SCALE GENOMIC DNA]</scope>
    <source>
        <strain evidence="3 4">66/93</strain>
    </source>
</reference>
<dbReference type="CDD" id="cd03416">
    <property type="entry name" value="CbiX_SirB_N"/>
    <property type="match status" value="1"/>
</dbReference>
<dbReference type="Gene3D" id="3.40.50.1400">
    <property type="match status" value="2"/>
</dbReference>
<dbReference type="RefSeq" id="WP_330162064.1">
    <property type="nucleotide sequence ID" value="NZ_BAAAJA010000006.1"/>
</dbReference>
<gene>
    <name evidence="3" type="ORF">Q8A49_32850</name>
</gene>
<dbReference type="PANTHER" id="PTHR33542:SF5">
    <property type="entry name" value="FERROCHELATASE CHE1"/>
    <property type="match status" value="1"/>
</dbReference>
<evidence type="ECO:0000256" key="2">
    <source>
        <dbReference type="ARBA" id="ARBA00023239"/>
    </source>
</evidence>
<dbReference type="PANTHER" id="PTHR33542">
    <property type="entry name" value="SIROHYDROCHLORIN FERROCHELATASE, CHLOROPLASTIC"/>
    <property type="match status" value="1"/>
</dbReference>